<evidence type="ECO:0000256" key="1">
    <source>
        <dbReference type="SAM" id="MobiDB-lite"/>
    </source>
</evidence>
<name>B8AM66_ORYSI</name>
<feature type="compositionally biased region" description="Gly residues" evidence="1">
    <location>
        <begin position="48"/>
        <end position="58"/>
    </location>
</feature>
<dbReference type="Gramene" id="BGIOSGA010268-TA">
    <property type="protein sequence ID" value="BGIOSGA010268-PA"/>
    <property type="gene ID" value="BGIOSGA010268"/>
</dbReference>
<reference evidence="2 3" key="1">
    <citation type="journal article" date="2005" name="PLoS Biol.">
        <title>The genomes of Oryza sativa: a history of duplications.</title>
        <authorList>
            <person name="Yu J."/>
            <person name="Wang J."/>
            <person name="Lin W."/>
            <person name="Li S."/>
            <person name="Li H."/>
            <person name="Zhou J."/>
            <person name="Ni P."/>
            <person name="Dong W."/>
            <person name="Hu S."/>
            <person name="Zeng C."/>
            <person name="Zhang J."/>
            <person name="Zhang Y."/>
            <person name="Li R."/>
            <person name="Xu Z."/>
            <person name="Li S."/>
            <person name="Li X."/>
            <person name="Zheng H."/>
            <person name="Cong L."/>
            <person name="Lin L."/>
            <person name="Yin J."/>
            <person name="Geng J."/>
            <person name="Li G."/>
            <person name="Shi J."/>
            <person name="Liu J."/>
            <person name="Lv H."/>
            <person name="Li J."/>
            <person name="Wang J."/>
            <person name="Deng Y."/>
            <person name="Ran L."/>
            <person name="Shi X."/>
            <person name="Wang X."/>
            <person name="Wu Q."/>
            <person name="Li C."/>
            <person name="Ren X."/>
            <person name="Wang J."/>
            <person name="Wang X."/>
            <person name="Li D."/>
            <person name="Liu D."/>
            <person name="Zhang X."/>
            <person name="Ji Z."/>
            <person name="Zhao W."/>
            <person name="Sun Y."/>
            <person name="Zhang Z."/>
            <person name="Bao J."/>
            <person name="Han Y."/>
            <person name="Dong L."/>
            <person name="Ji J."/>
            <person name="Chen P."/>
            <person name="Wu S."/>
            <person name="Liu J."/>
            <person name="Xiao Y."/>
            <person name="Bu D."/>
            <person name="Tan J."/>
            <person name="Yang L."/>
            <person name="Ye C."/>
            <person name="Zhang J."/>
            <person name="Xu J."/>
            <person name="Zhou Y."/>
            <person name="Yu Y."/>
            <person name="Zhang B."/>
            <person name="Zhuang S."/>
            <person name="Wei H."/>
            <person name="Liu B."/>
            <person name="Lei M."/>
            <person name="Yu H."/>
            <person name="Li Y."/>
            <person name="Xu H."/>
            <person name="Wei S."/>
            <person name="He X."/>
            <person name="Fang L."/>
            <person name="Zhang Z."/>
            <person name="Zhang Y."/>
            <person name="Huang X."/>
            <person name="Su Z."/>
            <person name="Tong W."/>
            <person name="Li J."/>
            <person name="Tong Z."/>
            <person name="Li S."/>
            <person name="Ye J."/>
            <person name="Wang L."/>
            <person name="Fang L."/>
            <person name="Lei T."/>
            <person name="Chen C."/>
            <person name="Chen H."/>
            <person name="Xu Z."/>
            <person name="Li H."/>
            <person name="Huang H."/>
            <person name="Zhang F."/>
            <person name="Xu H."/>
            <person name="Li N."/>
            <person name="Zhao C."/>
            <person name="Li S."/>
            <person name="Dong L."/>
            <person name="Huang Y."/>
            <person name="Li L."/>
            <person name="Xi Y."/>
            <person name="Qi Q."/>
            <person name="Li W."/>
            <person name="Zhang B."/>
            <person name="Hu W."/>
            <person name="Zhang Y."/>
            <person name="Tian X."/>
            <person name="Jiao Y."/>
            <person name="Liang X."/>
            <person name="Jin J."/>
            <person name="Gao L."/>
            <person name="Zheng W."/>
            <person name="Hao B."/>
            <person name="Liu S."/>
            <person name="Wang W."/>
            <person name="Yuan L."/>
            <person name="Cao M."/>
            <person name="McDermott J."/>
            <person name="Samudrala R."/>
            <person name="Wang J."/>
            <person name="Wong G.K."/>
            <person name="Yang H."/>
        </authorList>
    </citation>
    <scope>NUCLEOTIDE SEQUENCE [LARGE SCALE GENOMIC DNA]</scope>
    <source>
        <strain evidence="3">cv. 93-11</strain>
    </source>
</reference>
<dbReference type="Proteomes" id="UP000007015">
    <property type="component" value="Chromosome 3"/>
</dbReference>
<protein>
    <submittedName>
        <fullName evidence="2">Uncharacterized protein</fullName>
    </submittedName>
</protein>
<feature type="region of interest" description="Disordered" evidence="1">
    <location>
        <begin position="31"/>
        <end position="58"/>
    </location>
</feature>
<organism evidence="2 3">
    <name type="scientific">Oryza sativa subsp. indica</name>
    <name type="common">Rice</name>
    <dbReference type="NCBI Taxonomy" id="39946"/>
    <lineage>
        <taxon>Eukaryota</taxon>
        <taxon>Viridiplantae</taxon>
        <taxon>Streptophyta</taxon>
        <taxon>Embryophyta</taxon>
        <taxon>Tracheophyta</taxon>
        <taxon>Spermatophyta</taxon>
        <taxon>Magnoliopsida</taxon>
        <taxon>Liliopsida</taxon>
        <taxon>Poales</taxon>
        <taxon>Poaceae</taxon>
        <taxon>BOP clade</taxon>
        <taxon>Oryzoideae</taxon>
        <taxon>Oryzeae</taxon>
        <taxon>Oryzinae</taxon>
        <taxon>Oryza</taxon>
        <taxon>Oryza sativa</taxon>
    </lineage>
</organism>
<dbReference type="EMBL" id="CM000128">
    <property type="protein sequence ID" value="EEC75718.1"/>
    <property type="molecule type" value="Genomic_DNA"/>
</dbReference>
<evidence type="ECO:0000313" key="3">
    <source>
        <dbReference type="Proteomes" id="UP000007015"/>
    </source>
</evidence>
<feature type="region of interest" description="Disordered" evidence="1">
    <location>
        <begin position="70"/>
        <end position="106"/>
    </location>
</feature>
<sequence length="106" mass="11326">MEGRQRPRPPIHQIRAKGKVVGGDAVVSVMTEREGGGRGCSGLRDDGGGSGGGNGIGGFHWRWRAPLCQIQRERSSGSTDALPSARFGKREGRGLPSSRFGQGRRR</sequence>
<dbReference type="AlphaFoldDB" id="B8AM66"/>
<evidence type="ECO:0000313" key="2">
    <source>
        <dbReference type="EMBL" id="EEC75718.1"/>
    </source>
</evidence>
<keyword evidence="3" id="KW-1185">Reference proteome</keyword>
<proteinExistence type="predicted"/>
<accession>B8AM66</accession>
<gene>
    <name evidence="2" type="ORF">OsI_12564</name>
</gene>
<dbReference type="HOGENOM" id="CLU_2227634_0_0_1"/>